<organism evidence="15 16">
    <name type="scientific">Spirosoma endophyticum</name>
    <dbReference type="NCBI Taxonomy" id="662367"/>
    <lineage>
        <taxon>Bacteria</taxon>
        <taxon>Pseudomonadati</taxon>
        <taxon>Bacteroidota</taxon>
        <taxon>Cytophagia</taxon>
        <taxon>Cytophagales</taxon>
        <taxon>Cytophagaceae</taxon>
        <taxon>Spirosoma</taxon>
    </lineage>
</organism>
<dbReference type="GO" id="GO:0046872">
    <property type="term" value="F:metal ion binding"/>
    <property type="evidence" value="ECO:0007669"/>
    <property type="project" value="UniProtKB-KW"/>
</dbReference>
<dbReference type="OrthoDB" id="9805698at2"/>
<evidence type="ECO:0000256" key="10">
    <source>
        <dbReference type="ARBA" id="ARBA00022884"/>
    </source>
</evidence>
<evidence type="ECO:0000256" key="7">
    <source>
        <dbReference type="ARBA" id="ARBA00022800"/>
    </source>
</evidence>
<dbReference type="InterPro" id="IPR002646">
    <property type="entry name" value="PolA_pol_head_dom"/>
</dbReference>
<dbReference type="GO" id="GO:0005524">
    <property type="term" value="F:ATP binding"/>
    <property type="evidence" value="ECO:0007669"/>
    <property type="project" value="UniProtKB-KW"/>
</dbReference>
<dbReference type="Gene3D" id="3.30.460.10">
    <property type="entry name" value="Beta Polymerase, domain 2"/>
    <property type="match status" value="1"/>
</dbReference>
<dbReference type="GO" id="GO:0008033">
    <property type="term" value="P:tRNA processing"/>
    <property type="evidence" value="ECO:0007669"/>
    <property type="project" value="UniProtKB-KW"/>
</dbReference>
<keyword evidence="7" id="KW-0692">RNA repair</keyword>
<dbReference type="Gene3D" id="1.10.3090.10">
    <property type="entry name" value="cca-adding enzyme, domain 2"/>
    <property type="match status" value="1"/>
</dbReference>
<evidence type="ECO:0000313" key="16">
    <source>
        <dbReference type="Proteomes" id="UP000198598"/>
    </source>
</evidence>
<dbReference type="GO" id="GO:0042245">
    <property type="term" value="P:RNA repair"/>
    <property type="evidence" value="ECO:0007669"/>
    <property type="project" value="UniProtKB-KW"/>
</dbReference>
<evidence type="ECO:0000256" key="3">
    <source>
        <dbReference type="ARBA" id="ARBA00022694"/>
    </source>
</evidence>
<evidence type="ECO:0000256" key="1">
    <source>
        <dbReference type="ARBA" id="ARBA00001946"/>
    </source>
</evidence>
<dbReference type="EMBL" id="FOLQ01000006">
    <property type="protein sequence ID" value="SFD68191.1"/>
    <property type="molecule type" value="Genomic_DNA"/>
</dbReference>
<dbReference type="Pfam" id="PF12627">
    <property type="entry name" value="PolyA_pol_RNAbd"/>
    <property type="match status" value="1"/>
</dbReference>
<evidence type="ECO:0000256" key="6">
    <source>
        <dbReference type="ARBA" id="ARBA00022741"/>
    </source>
</evidence>
<keyword evidence="5" id="KW-0479">Metal-binding</keyword>
<dbReference type="CDD" id="cd05398">
    <property type="entry name" value="NT_ClassII-CCAase"/>
    <property type="match status" value="1"/>
</dbReference>
<sequence length="496" mass="56242">MNFSDTLDKNPIFETVAREADALGLPAYVIGGFVRDLVLGRPSKDIDVVCIGSGIALAEAVGKALKTNVSVFPNFGTAMLRTTQPAENQNEQAWEVEFVGARKESYRAESRKPIVENGTLEDDQNRRDFTINAMGISLNRKGGDVAYGKLIDPFDGLKDIKRKLIRTPLNPDITFSDDPLRMMRAIRFASQLGFDIEPDTFDAIVRMNERITIVSRERVTDELNKIILSPTPSYGFKLLYHAGLLERIFPELIALKGVETIEGKGHKDNFYHTLQVLDNIANRIRKDGTDAENELWLRWSALLHDIAKPATKRFDQKVGWSFHGHEDLGARWVPGIFRTMKLPLNEHMRFVQKLVRLHLRPIALTKEQITDSALRRLLFDAGDDLEGLMALCRADITSKNYEKVQKHLRNFDKVERKLHDLEERDKLRSFQPVITGELIMETFGLPPSREVGELKTVMREAILDGLVPNSLDDAYPFLLAEGRKRGLTPKIVKNVE</sequence>
<accession>A0A1I1UBF0</accession>
<dbReference type="InterPro" id="IPR006674">
    <property type="entry name" value="HD_domain"/>
</dbReference>
<dbReference type="Pfam" id="PF01743">
    <property type="entry name" value="PolyA_pol"/>
    <property type="match status" value="1"/>
</dbReference>
<comment type="cofactor">
    <cofactor evidence="1">
        <name>Mg(2+)</name>
        <dbReference type="ChEBI" id="CHEBI:18420"/>
    </cofactor>
</comment>
<dbReference type="Proteomes" id="UP000198598">
    <property type="component" value="Unassembled WGS sequence"/>
</dbReference>
<dbReference type="GO" id="GO:0016779">
    <property type="term" value="F:nucleotidyltransferase activity"/>
    <property type="evidence" value="ECO:0007669"/>
    <property type="project" value="UniProtKB-KW"/>
</dbReference>
<feature type="domain" description="HD" evidence="13">
    <location>
        <begin position="270"/>
        <end position="373"/>
    </location>
</feature>
<dbReference type="InterPro" id="IPR032828">
    <property type="entry name" value="PolyA_RNA-bd"/>
</dbReference>
<protein>
    <submittedName>
        <fullName evidence="15">HDIG domain-containing protein</fullName>
    </submittedName>
</protein>
<keyword evidence="16" id="KW-1185">Reference proteome</keyword>
<evidence type="ECO:0000259" key="13">
    <source>
        <dbReference type="Pfam" id="PF01966"/>
    </source>
</evidence>
<dbReference type="InterPro" id="IPR003607">
    <property type="entry name" value="HD/PDEase_dom"/>
</dbReference>
<dbReference type="SUPFAM" id="SSF81301">
    <property type="entry name" value="Nucleotidyltransferase"/>
    <property type="match status" value="1"/>
</dbReference>
<dbReference type="GO" id="GO:0003723">
    <property type="term" value="F:RNA binding"/>
    <property type="evidence" value="ECO:0007669"/>
    <property type="project" value="UniProtKB-KW"/>
</dbReference>
<keyword evidence="8" id="KW-0067">ATP-binding</keyword>
<keyword evidence="9" id="KW-0460">Magnesium</keyword>
<evidence type="ECO:0000256" key="4">
    <source>
        <dbReference type="ARBA" id="ARBA00022695"/>
    </source>
</evidence>
<dbReference type="RefSeq" id="WP_093828455.1">
    <property type="nucleotide sequence ID" value="NZ_FOLQ01000006.1"/>
</dbReference>
<evidence type="ECO:0000256" key="5">
    <source>
        <dbReference type="ARBA" id="ARBA00022723"/>
    </source>
</evidence>
<dbReference type="Pfam" id="PF01966">
    <property type="entry name" value="HD"/>
    <property type="match status" value="1"/>
</dbReference>
<dbReference type="CDD" id="cd00077">
    <property type="entry name" value="HDc"/>
    <property type="match status" value="1"/>
</dbReference>
<evidence type="ECO:0000256" key="2">
    <source>
        <dbReference type="ARBA" id="ARBA00022679"/>
    </source>
</evidence>
<comment type="similarity">
    <text evidence="11">Belongs to the tRNA nucleotidyltransferase/poly(A) polymerase family.</text>
</comment>
<gene>
    <name evidence="15" type="ORF">SAMN05216167_106206</name>
</gene>
<evidence type="ECO:0000256" key="9">
    <source>
        <dbReference type="ARBA" id="ARBA00022842"/>
    </source>
</evidence>
<keyword evidence="10 11" id="KW-0694">RNA-binding</keyword>
<evidence type="ECO:0000259" key="12">
    <source>
        <dbReference type="Pfam" id="PF01743"/>
    </source>
</evidence>
<feature type="domain" description="tRNA nucleotidyltransferase/poly(A) polymerase RNA and SrmB- binding" evidence="14">
    <location>
        <begin position="193"/>
        <end position="252"/>
    </location>
</feature>
<dbReference type="InterPro" id="IPR043519">
    <property type="entry name" value="NT_sf"/>
</dbReference>
<evidence type="ECO:0000259" key="14">
    <source>
        <dbReference type="Pfam" id="PF12627"/>
    </source>
</evidence>
<dbReference type="NCBIfam" id="TIGR00277">
    <property type="entry name" value="HDIG"/>
    <property type="match status" value="1"/>
</dbReference>
<keyword evidence="6" id="KW-0547">Nucleotide-binding</keyword>
<dbReference type="AlphaFoldDB" id="A0A1I1UBF0"/>
<dbReference type="SUPFAM" id="SSF81891">
    <property type="entry name" value="Poly A polymerase C-terminal region-like"/>
    <property type="match status" value="1"/>
</dbReference>
<dbReference type="STRING" id="662367.SAMN05216167_106206"/>
<feature type="domain" description="Poly A polymerase head" evidence="12">
    <location>
        <begin position="27"/>
        <end position="166"/>
    </location>
</feature>
<dbReference type="PANTHER" id="PTHR47545:SF1">
    <property type="entry name" value="MULTIFUNCTIONAL CCA PROTEIN"/>
    <property type="match status" value="1"/>
</dbReference>
<dbReference type="PANTHER" id="PTHR47545">
    <property type="entry name" value="MULTIFUNCTIONAL CCA PROTEIN"/>
    <property type="match status" value="1"/>
</dbReference>
<keyword evidence="3" id="KW-0819">tRNA processing</keyword>
<evidence type="ECO:0000256" key="8">
    <source>
        <dbReference type="ARBA" id="ARBA00022840"/>
    </source>
</evidence>
<keyword evidence="2 11" id="KW-0808">Transferase</keyword>
<reference evidence="15 16" key="1">
    <citation type="submission" date="2016-10" db="EMBL/GenBank/DDBJ databases">
        <authorList>
            <person name="de Groot N.N."/>
        </authorList>
    </citation>
    <scope>NUCLEOTIDE SEQUENCE [LARGE SCALE GENOMIC DNA]</scope>
    <source>
        <strain evidence="15 16">DSM 26130</strain>
    </source>
</reference>
<keyword evidence="4" id="KW-0548">Nucleotidyltransferase</keyword>
<name>A0A1I1UBF0_9BACT</name>
<dbReference type="InterPro" id="IPR050124">
    <property type="entry name" value="tRNA_CCA-adding_enzyme"/>
</dbReference>
<proteinExistence type="inferred from homology"/>
<dbReference type="InterPro" id="IPR006675">
    <property type="entry name" value="HDIG_dom"/>
</dbReference>
<evidence type="ECO:0000313" key="15">
    <source>
        <dbReference type="EMBL" id="SFD68191.1"/>
    </source>
</evidence>
<evidence type="ECO:0000256" key="11">
    <source>
        <dbReference type="RuleBase" id="RU003953"/>
    </source>
</evidence>